<protein>
    <submittedName>
        <fullName evidence="1">Uncharacterized protein</fullName>
    </submittedName>
</protein>
<dbReference type="STRING" id="394096.DB31_5283"/>
<dbReference type="AlphaFoldDB" id="A0A085WRC8"/>
<dbReference type="Proteomes" id="UP000028725">
    <property type="component" value="Unassembled WGS sequence"/>
</dbReference>
<gene>
    <name evidence="1" type="ORF">DB31_5283</name>
</gene>
<keyword evidence="2" id="KW-1185">Reference proteome</keyword>
<dbReference type="RefSeq" id="WP_044185064.1">
    <property type="nucleotide sequence ID" value="NZ_JMCB01000003.1"/>
</dbReference>
<proteinExistence type="predicted"/>
<reference evidence="1 2" key="1">
    <citation type="submission" date="2014-04" db="EMBL/GenBank/DDBJ databases">
        <title>Genome assembly of Hyalangium minutum DSM 14724.</title>
        <authorList>
            <person name="Sharma G."/>
            <person name="Subramanian S."/>
        </authorList>
    </citation>
    <scope>NUCLEOTIDE SEQUENCE [LARGE SCALE GENOMIC DNA]</scope>
    <source>
        <strain evidence="1 2">DSM 14724</strain>
    </source>
</reference>
<dbReference type="EMBL" id="JMCB01000003">
    <property type="protein sequence ID" value="KFE70241.1"/>
    <property type="molecule type" value="Genomic_DNA"/>
</dbReference>
<evidence type="ECO:0000313" key="1">
    <source>
        <dbReference type="EMBL" id="KFE70241.1"/>
    </source>
</evidence>
<dbReference type="PATRIC" id="fig|394096.3.peg.1765"/>
<accession>A0A085WRC8</accession>
<comment type="caution">
    <text evidence="1">The sequence shown here is derived from an EMBL/GenBank/DDBJ whole genome shotgun (WGS) entry which is preliminary data.</text>
</comment>
<name>A0A085WRC8_9BACT</name>
<evidence type="ECO:0000313" key="2">
    <source>
        <dbReference type="Proteomes" id="UP000028725"/>
    </source>
</evidence>
<sequence>MNGAALCHTLRRAMRLKDAQALVDRCFAGVPEGAARLYEPGDPRFADRPSAVWLEYRWYVHERGLAEIFLKWGRVPPEQSPDTEASVLRVHLIGDSSGLVARARGLIEGGTPAPERILGLFGDDGVGRDCVSFGPTSVTVEQWVRSGPRELLEAERFQSLSQVLAEPDSTPEERHEAVQRLSAEHSERVVAALLGLLQERSSIMALRVLSEWGVVEAREPLRRALAALDPENTADLWALTALDRRLEAWDFMIRGRSPPPVT</sequence>
<organism evidence="1 2">
    <name type="scientific">Hyalangium minutum</name>
    <dbReference type="NCBI Taxonomy" id="394096"/>
    <lineage>
        <taxon>Bacteria</taxon>
        <taxon>Pseudomonadati</taxon>
        <taxon>Myxococcota</taxon>
        <taxon>Myxococcia</taxon>
        <taxon>Myxococcales</taxon>
        <taxon>Cystobacterineae</taxon>
        <taxon>Archangiaceae</taxon>
        <taxon>Hyalangium</taxon>
    </lineage>
</organism>